<dbReference type="GO" id="GO:0003676">
    <property type="term" value="F:nucleic acid binding"/>
    <property type="evidence" value="ECO:0007669"/>
    <property type="project" value="InterPro"/>
</dbReference>
<dbReference type="PANTHER" id="PTHR47326">
    <property type="entry name" value="TRANSPOSABLE ELEMENT TC3 TRANSPOSASE-LIKE PROTEIN"/>
    <property type="match status" value="1"/>
</dbReference>
<evidence type="ECO:0000313" key="1">
    <source>
        <dbReference type="EMBL" id="CAG9792705.1"/>
    </source>
</evidence>
<protein>
    <recommendedName>
        <fullName evidence="3">Transposase</fullName>
    </recommendedName>
</protein>
<dbReference type="OrthoDB" id="9971063at2759"/>
<sequence>MENGHYSNHDVADIHYVYELCDGNANRAVREYARRFPNRPTPNARTFIRIHLRLAENRIRQPANERFRIISPSEEEEILRLITEDPKLSVRRIAIRLGLSKWTVWRVFKREGLHPYHFKRVQEIIEPDYGGRAVFCSWILRMTRSEPNFLKKILWTDEATFTRSGYVNHRNEHLWLHENPYAVRESTFQHQFSVNVWAGMIGNILIGPLILPAVMNGLRFLQFLETDFLDALIEIPLAYRRRMTLQLDGAPAHFATNVRSHLNENYPMWIGRGGTIAWPPCSPDLTPLDFFLWGTMKQKVYVDVPNTREDLIRKIIQVGNELKNDKAMIRRSTQHVSVRATVCLQHDGGRFEQWL</sequence>
<accession>A0A9N9R8V0</accession>
<reference evidence="1" key="1">
    <citation type="submission" date="2021-12" db="EMBL/GenBank/DDBJ databases">
        <authorList>
            <person name="King R."/>
        </authorList>
    </citation>
    <scope>NUCLEOTIDE SEQUENCE</scope>
</reference>
<name>A0A9N9R8V0_9NEOP</name>
<dbReference type="AlphaFoldDB" id="A0A9N9R8V0"/>
<dbReference type="Proteomes" id="UP001153714">
    <property type="component" value="Chromosome 5"/>
</dbReference>
<dbReference type="Pfam" id="PF13412">
    <property type="entry name" value="HTH_24"/>
    <property type="match status" value="1"/>
</dbReference>
<dbReference type="EMBL" id="OU893336">
    <property type="protein sequence ID" value="CAG9792705.1"/>
    <property type="molecule type" value="Genomic_DNA"/>
</dbReference>
<gene>
    <name evidence="1" type="ORF">DIATSA_LOCUS10215</name>
</gene>
<evidence type="ECO:0008006" key="3">
    <source>
        <dbReference type="Google" id="ProtNLM"/>
    </source>
</evidence>
<dbReference type="Gene3D" id="3.30.420.10">
    <property type="entry name" value="Ribonuclease H-like superfamily/Ribonuclease H"/>
    <property type="match status" value="1"/>
</dbReference>
<evidence type="ECO:0000313" key="2">
    <source>
        <dbReference type="Proteomes" id="UP001153714"/>
    </source>
</evidence>
<proteinExistence type="predicted"/>
<keyword evidence="2" id="KW-1185">Reference proteome</keyword>
<reference evidence="1" key="2">
    <citation type="submission" date="2022-10" db="EMBL/GenBank/DDBJ databases">
        <authorList>
            <consortium name="ENA_rothamsted_submissions"/>
            <consortium name="culmorum"/>
            <person name="King R."/>
        </authorList>
    </citation>
    <scope>NUCLEOTIDE SEQUENCE</scope>
</reference>
<dbReference type="PANTHER" id="PTHR47326:SF1">
    <property type="entry name" value="HTH PSQ-TYPE DOMAIN-CONTAINING PROTEIN"/>
    <property type="match status" value="1"/>
</dbReference>
<dbReference type="InterPro" id="IPR036397">
    <property type="entry name" value="RNaseH_sf"/>
</dbReference>
<organism evidence="1 2">
    <name type="scientific">Diatraea saccharalis</name>
    <name type="common">sugarcane borer</name>
    <dbReference type="NCBI Taxonomy" id="40085"/>
    <lineage>
        <taxon>Eukaryota</taxon>
        <taxon>Metazoa</taxon>
        <taxon>Ecdysozoa</taxon>
        <taxon>Arthropoda</taxon>
        <taxon>Hexapoda</taxon>
        <taxon>Insecta</taxon>
        <taxon>Pterygota</taxon>
        <taxon>Neoptera</taxon>
        <taxon>Endopterygota</taxon>
        <taxon>Lepidoptera</taxon>
        <taxon>Glossata</taxon>
        <taxon>Ditrysia</taxon>
        <taxon>Pyraloidea</taxon>
        <taxon>Crambidae</taxon>
        <taxon>Crambinae</taxon>
        <taxon>Diatraea</taxon>
    </lineage>
</organism>